<feature type="domain" description="Isochorismatase-like" evidence="3">
    <location>
        <begin position="4"/>
        <end position="166"/>
    </location>
</feature>
<evidence type="ECO:0000256" key="1">
    <source>
        <dbReference type="ARBA" id="ARBA00006336"/>
    </source>
</evidence>
<dbReference type="InterPro" id="IPR000868">
    <property type="entry name" value="Isochorismatase-like_dom"/>
</dbReference>
<evidence type="ECO:0000313" key="5">
    <source>
        <dbReference type="Proteomes" id="UP000606720"/>
    </source>
</evidence>
<evidence type="ECO:0000256" key="2">
    <source>
        <dbReference type="ARBA" id="ARBA00022801"/>
    </source>
</evidence>
<dbReference type="EMBL" id="JACOPH010000015">
    <property type="protein sequence ID" value="MBC5715232.1"/>
    <property type="molecule type" value="Genomic_DNA"/>
</dbReference>
<dbReference type="PANTHER" id="PTHR43540:SF6">
    <property type="entry name" value="ISOCHORISMATASE-LIKE DOMAIN-CONTAINING PROTEIN"/>
    <property type="match status" value="1"/>
</dbReference>
<name>A0A923LQJ6_9FIRM</name>
<dbReference type="Gene3D" id="3.40.50.850">
    <property type="entry name" value="Isochorismatase-like"/>
    <property type="match status" value="1"/>
</dbReference>
<evidence type="ECO:0000259" key="3">
    <source>
        <dbReference type="Pfam" id="PF00857"/>
    </source>
</evidence>
<dbReference type="AlphaFoldDB" id="A0A923LQJ6"/>
<dbReference type="Pfam" id="PF00857">
    <property type="entry name" value="Isochorismatase"/>
    <property type="match status" value="1"/>
</dbReference>
<proteinExistence type="inferred from homology"/>
<dbReference type="SUPFAM" id="SSF52499">
    <property type="entry name" value="Isochorismatase-like hydrolases"/>
    <property type="match status" value="1"/>
</dbReference>
<dbReference type="Proteomes" id="UP000606720">
    <property type="component" value="Unassembled WGS sequence"/>
</dbReference>
<dbReference type="InterPro" id="IPR036380">
    <property type="entry name" value="Isochorismatase-like_sf"/>
</dbReference>
<evidence type="ECO:0000313" key="4">
    <source>
        <dbReference type="EMBL" id="MBC5715232.1"/>
    </source>
</evidence>
<keyword evidence="5" id="KW-1185">Reference proteome</keyword>
<comment type="similarity">
    <text evidence="1">Belongs to the isochorismatase family.</text>
</comment>
<protein>
    <submittedName>
        <fullName evidence="4">Cysteine hydrolase</fullName>
    </submittedName>
</protein>
<dbReference type="GO" id="GO:0016787">
    <property type="term" value="F:hydrolase activity"/>
    <property type="evidence" value="ECO:0007669"/>
    <property type="project" value="UniProtKB-KW"/>
</dbReference>
<gene>
    <name evidence="4" type="ORF">H8S17_13650</name>
</gene>
<accession>A0A923LQJ6</accession>
<dbReference type="RefSeq" id="WP_186867643.1">
    <property type="nucleotide sequence ID" value="NZ_JACOPH010000015.1"/>
</dbReference>
<sequence>MQNILIVVDMQNDFINGTLGTKEAEAIVSKVEQKISGFSGRIIYTRDTHEENYLDTQEGKKLPVKHCIRNTKGWELSPQLDRFEKEWIIDKPTFGSKELCELLEKENQKEAIDTVTLIGLCTDICVISNALLVKAYLPEVRIIVDASCCAGVTVESHKRALESMKMCQIEIENE</sequence>
<organism evidence="4 5">
    <name type="scientific">Roseburia zhanii</name>
    <dbReference type="NCBI Taxonomy" id="2763064"/>
    <lineage>
        <taxon>Bacteria</taxon>
        <taxon>Bacillati</taxon>
        <taxon>Bacillota</taxon>
        <taxon>Clostridia</taxon>
        <taxon>Lachnospirales</taxon>
        <taxon>Lachnospiraceae</taxon>
        <taxon>Roseburia</taxon>
    </lineage>
</organism>
<dbReference type="PANTHER" id="PTHR43540">
    <property type="entry name" value="PEROXYUREIDOACRYLATE/UREIDOACRYLATE AMIDOHYDROLASE-RELATED"/>
    <property type="match status" value="1"/>
</dbReference>
<dbReference type="CDD" id="cd00431">
    <property type="entry name" value="cysteine_hydrolases"/>
    <property type="match status" value="1"/>
</dbReference>
<reference evidence="4" key="1">
    <citation type="submission" date="2020-08" db="EMBL/GenBank/DDBJ databases">
        <title>Genome public.</title>
        <authorList>
            <person name="Liu C."/>
            <person name="Sun Q."/>
        </authorList>
    </citation>
    <scope>NUCLEOTIDE SEQUENCE</scope>
    <source>
        <strain evidence="4">BX1005</strain>
    </source>
</reference>
<comment type="caution">
    <text evidence="4">The sequence shown here is derived from an EMBL/GenBank/DDBJ whole genome shotgun (WGS) entry which is preliminary data.</text>
</comment>
<keyword evidence="2 4" id="KW-0378">Hydrolase</keyword>
<dbReference type="InterPro" id="IPR050272">
    <property type="entry name" value="Isochorismatase-like_hydrls"/>
</dbReference>